<organism evidence="1 2">
    <name type="scientific">Sinanodonta woodiana</name>
    <name type="common">Chinese pond mussel</name>
    <name type="synonym">Anodonta woodiana</name>
    <dbReference type="NCBI Taxonomy" id="1069815"/>
    <lineage>
        <taxon>Eukaryota</taxon>
        <taxon>Metazoa</taxon>
        <taxon>Spiralia</taxon>
        <taxon>Lophotrochozoa</taxon>
        <taxon>Mollusca</taxon>
        <taxon>Bivalvia</taxon>
        <taxon>Autobranchia</taxon>
        <taxon>Heteroconchia</taxon>
        <taxon>Palaeoheterodonta</taxon>
        <taxon>Unionida</taxon>
        <taxon>Unionoidea</taxon>
        <taxon>Unionidae</taxon>
        <taxon>Unioninae</taxon>
        <taxon>Sinanodonta</taxon>
    </lineage>
</organism>
<proteinExistence type="predicted"/>
<dbReference type="EMBL" id="JBJQND010000010">
    <property type="protein sequence ID" value="KAL3863482.1"/>
    <property type="molecule type" value="Genomic_DNA"/>
</dbReference>
<evidence type="ECO:0000313" key="2">
    <source>
        <dbReference type="Proteomes" id="UP001634394"/>
    </source>
</evidence>
<gene>
    <name evidence="1" type="ORF">ACJMK2_005236</name>
</gene>
<accession>A0ABD3VSJ0</accession>
<sequence length="54" mass="6194">AYFGIVNGLSSFFRTFGLYCEYTKLMRLIQGHEANSTQVDKIFKARVQLDQGCQ</sequence>
<dbReference type="Proteomes" id="UP001634394">
    <property type="component" value="Unassembled WGS sequence"/>
</dbReference>
<name>A0ABD3VSJ0_SINWO</name>
<evidence type="ECO:0000313" key="1">
    <source>
        <dbReference type="EMBL" id="KAL3863482.1"/>
    </source>
</evidence>
<feature type="non-terminal residue" evidence="1">
    <location>
        <position position="1"/>
    </location>
</feature>
<feature type="non-terminal residue" evidence="1">
    <location>
        <position position="54"/>
    </location>
</feature>
<protein>
    <submittedName>
        <fullName evidence="1">Uncharacterized protein</fullName>
    </submittedName>
</protein>
<reference evidence="1 2" key="1">
    <citation type="submission" date="2024-11" db="EMBL/GenBank/DDBJ databases">
        <title>Chromosome-level genome assembly of the freshwater bivalve Anodonta woodiana.</title>
        <authorList>
            <person name="Chen X."/>
        </authorList>
    </citation>
    <scope>NUCLEOTIDE SEQUENCE [LARGE SCALE GENOMIC DNA]</scope>
    <source>
        <strain evidence="1">MN2024</strain>
        <tissue evidence="1">Gills</tissue>
    </source>
</reference>
<keyword evidence="2" id="KW-1185">Reference proteome</keyword>
<dbReference type="AlphaFoldDB" id="A0ABD3VSJ0"/>
<comment type="caution">
    <text evidence="1">The sequence shown here is derived from an EMBL/GenBank/DDBJ whole genome shotgun (WGS) entry which is preliminary data.</text>
</comment>